<evidence type="ECO:0000256" key="5">
    <source>
        <dbReference type="SAM" id="Phobius"/>
    </source>
</evidence>
<evidence type="ECO:0000256" key="1">
    <source>
        <dbReference type="ARBA" id="ARBA00022512"/>
    </source>
</evidence>
<evidence type="ECO:0000259" key="7">
    <source>
        <dbReference type="PROSITE" id="PS51884"/>
    </source>
</evidence>
<keyword evidence="2" id="KW-0130">Cell adhesion</keyword>
<feature type="domain" description="Chaplin" evidence="7">
    <location>
        <begin position="91"/>
        <end position="131"/>
    </location>
</feature>
<protein>
    <submittedName>
        <fullName evidence="8">Small secreted domain</fullName>
    </submittedName>
</protein>
<dbReference type="GO" id="GO:0007155">
    <property type="term" value="P:cell adhesion"/>
    <property type="evidence" value="ECO:0007669"/>
    <property type="project" value="UniProtKB-KW"/>
</dbReference>
<feature type="domain" description="Chaplin" evidence="7">
    <location>
        <begin position="145"/>
        <end position="185"/>
    </location>
</feature>
<gene>
    <name evidence="8" type="ORF">SAMN05443665_100580</name>
</gene>
<evidence type="ECO:0000313" key="9">
    <source>
        <dbReference type="Proteomes" id="UP000198318"/>
    </source>
</evidence>
<dbReference type="PROSITE" id="PS51884">
    <property type="entry name" value="CHAPLIN"/>
    <property type="match status" value="5"/>
</dbReference>
<organism evidence="8 9">
    <name type="scientific">Actinomadura meyerae</name>
    <dbReference type="NCBI Taxonomy" id="240840"/>
    <lineage>
        <taxon>Bacteria</taxon>
        <taxon>Bacillati</taxon>
        <taxon>Actinomycetota</taxon>
        <taxon>Actinomycetes</taxon>
        <taxon>Streptosporangiales</taxon>
        <taxon>Thermomonosporaceae</taxon>
        <taxon>Actinomadura</taxon>
    </lineage>
</organism>
<dbReference type="InterPro" id="IPR005528">
    <property type="entry name" value="ChpA-H"/>
</dbReference>
<evidence type="ECO:0000256" key="6">
    <source>
        <dbReference type="SAM" id="SignalP"/>
    </source>
</evidence>
<keyword evidence="1" id="KW-0964">Secreted</keyword>
<keyword evidence="9" id="KW-1185">Reference proteome</keyword>
<feature type="domain" description="Chaplin" evidence="7">
    <location>
        <begin position="200"/>
        <end position="240"/>
    </location>
</feature>
<feature type="compositionally biased region" description="Low complexity" evidence="4">
    <location>
        <begin position="295"/>
        <end position="321"/>
    </location>
</feature>
<evidence type="ECO:0000256" key="4">
    <source>
        <dbReference type="SAM" id="MobiDB-lite"/>
    </source>
</evidence>
<dbReference type="Proteomes" id="UP000198318">
    <property type="component" value="Unassembled WGS sequence"/>
</dbReference>
<feature type="signal peptide" evidence="6">
    <location>
        <begin position="1"/>
        <end position="32"/>
    </location>
</feature>
<dbReference type="EMBL" id="FZOR01000005">
    <property type="protein sequence ID" value="SNS50046.1"/>
    <property type="molecule type" value="Genomic_DNA"/>
</dbReference>
<sequence>MRTRAKGTSRAAVLAAGFVALGVTVLPANAFADVTSGDGGVLSGNQIEAPVSVPVDVSGNGVAVLGIGHATSHGGAKVDKRHAGGQRTSGAHAVASGNQLNAPISAPVNVCGNSVAVIGKADAGCEGGAKVAGGGGRGGQVTNGSGSVLGGNQLDAPISAPVNVCGNAVAVVGHAVAGCEGGAHVKGGGHAGGGQKTSGVFGVGSGNQGDIPISAPVDVCGNTAAVVGHAVAGCEGGAHVTGRPGGHQHTSGVGGVLAGNQAQAPTEIPADVCGNAAAIVGLSSAECQGGHGGYPNYPDYPDTPNYPHTPGYPDTPGYPGTPSLPDIPDTPGLPDIPGYPGDPGYGGYGGYPSAPRTPVPLPQTGLSDVASGLPALTDLPGQATLPTSDSRAGAPGLTDVVPVVNGLPGVNDLVQAPALPGATGYRTQGVAPIVDGLPPLEAPVGTLGLPGLAGSLTSMDLSKTVKSATVEPAGSRAAAAKPGLIDFVLGNNPLAVVNGIVKVNPLSLPVGQAAAAPQRAGAAPGAGLPGGLLQGQKAPVAISALDTQALSSTGNGLPGAVNAVNGLPKAVDAATGELGPVRSVAADGPILEDGAGSLWALGASAVLGAVAGVLALARRMLPGGRR</sequence>
<proteinExistence type="predicted"/>
<evidence type="ECO:0000313" key="8">
    <source>
        <dbReference type="EMBL" id="SNS50046.1"/>
    </source>
</evidence>
<keyword evidence="1" id="KW-0134">Cell wall</keyword>
<feature type="chain" id="PRO_5013280559" evidence="6">
    <location>
        <begin position="33"/>
        <end position="626"/>
    </location>
</feature>
<keyword evidence="5" id="KW-0812">Transmembrane</keyword>
<feature type="region of interest" description="Disordered" evidence="4">
    <location>
        <begin position="295"/>
        <end position="394"/>
    </location>
</feature>
<keyword evidence="5" id="KW-0472">Membrane</keyword>
<dbReference type="Pfam" id="PF03777">
    <property type="entry name" value="ChpA-C"/>
    <property type="match status" value="5"/>
</dbReference>
<keyword evidence="6" id="KW-0732">Signal</keyword>
<feature type="transmembrane region" description="Helical" evidence="5">
    <location>
        <begin position="598"/>
        <end position="617"/>
    </location>
</feature>
<name>A0A239EZF0_9ACTN</name>
<accession>A0A239EZF0</accession>
<feature type="domain" description="Chaplin" evidence="7">
    <location>
        <begin position="38"/>
        <end position="78"/>
    </location>
</feature>
<keyword evidence="3" id="KW-0034">Amyloid</keyword>
<reference evidence="8 9" key="1">
    <citation type="submission" date="2017-06" db="EMBL/GenBank/DDBJ databases">
        <authorList>
            <person name="Kim H.J."/>
            <person name="Triplett B.A."/>
        </authorList>
    </citation>
    <scope>NUCLEOTIDE SEQUENCE [LARGE SCALE GENOMIC DNA]</scope>
    <source>
        <strain evidence="8 9">DSM 44715</strain>
    </source>
</reference>
<feature type="compositionally biased region" description="Gly residues" evidence="4">
    <location>
        <begin position="341"/>
        <end position="350"/>
    </location>
</feature>
<evidence type="ECO:0000256" key="2">
    <source>
        <dbReference type="ARBA" id="ARBA00022889"/>
    </source>
</evidence>
<feature type="region of interest" description="Disordered" evidence="4">
    <location>
        <begin position="73"/>
        <end position="92"/>
    </location>
</feature>
<dbReference type="AlphaFoldDB" id="A0A239EZF0"/>
<evidence type="ECO:0000256" key="3">
    <source>
        <dbReference type="ARBA" id="ARBA00023087"/>
    </source>
</evidence>
<feature type="domain" description="Chaplin" evidence="7">
    <location>
        <begin position="253"/>
        <end position="293"/>
    </location>
</feature>
<keyword evidence="5" id="KW-1133">Transmembrane helix</keyword>